<evidence type="ECO:0000256" key="6">
    <source>
        <dbReference type="ARBA" id="ARBA00023136"/>
    </source>
</evidence>
<feature type="transmembrane region" description="Helical" evidence="7">
    <location>
        <begin position="72"/>
        <end position="94"/>
    </location>
</feature>
<feature type="transmembrane region" description="Helical" evidence="7">
    <location>
        <begin position="25"/>
        <end position="43"/>
    </location>
</feature>
<dbReference type="SUPFAM" id="SSF82689">
    <property type="entry name" value="Mechanosensitive channel protein MscS (YggB), C-terminal domain"/>
    <property type="match status" value="1"/>
</dbReference>
<dbReference type="SUPFAM" id="SSF50182">
    <property type="entry name" value="Sm-like ribonucleoproteins"/>
    <property type="match status" value="1"/>
</dbReference>
<dbReference type="GO" id="GO:0008381">
    <property type="term" value="F:mechanosensitive monoatomic ion channel activity"/>
    <property type="evidence" value="ECO:0007669"/>
    <property type="project" value="InterPro"/>
</dbReference>
<evidence type="ECO:0000259" key="10">
    <source>
        <dbReference type="Pfam" id="PF21088"/>
    </source>
</evidence>
<keyword evidence="6 7" id="KW-0472">Membrane</keyword>
<sequence>MQELLQGNFLGANLEDVLYPLALNWGGRILTILIILVLTRLAMRFGNALIHRIFAPTEDKPSYIPENKVNTLIALLSSILRYVLYALAGVLILAELGLEIGPILAGAGVLGLAVGFGAQNLVRDLLGGFFIILEDQFSVGDFITTGSYSGIVEELGLRITKIRDFGGELHILPNGMIETVTNRTRGNMRAMVDVGVAYEEDVDHVLVVLEELMREFGESEQDVVEGPTVLGVVELADSSVEIRIIARTEPMTQWQVERNMLRAIKNKFDELGIEIPYPRRVIYDRGNDKEENQHG</sequence>
<evidence type="ECO:0000313" key="11">
    <source>
        <dbReference type="EMBL" id="EEG76938.1"/>
    </source>
</evidence>
<evidence type="ECO:0000259" key="9">
    <source>
        <dbReference type="Pfam" id="PF21082"/>
    </source>
</evidence>
<dbReference type="InterPro" id="IPR011014">
    <property type="entry name" value="MscS_channel_TM-2"/>
</dbReference>
<dbReference type="OrthoDB" id="9809206at2"/>
<evidence type="ECO:0000259" key="8">
    <source>
        <dbReference type="Pfam" id="PF00924"/>
    </source>
</evidence>
<name>C0GI90_DETAL</name>
<proteinExistence type="inferred from homology"/>
<dbReference type="PANTHER" id="PTHR30460:SF0">
    <property type="entry name" value="MODERATE CONDUCTANCE MECHANOSENSITIVE CHANNEL YBIO"/>
    <property type="match status" value="1"/>
</dbReference>
<dbReference type="InterPro" id="IPR023408">
    <property type="entry name" value="MscS_beta-dom_sf"/>
</dbReference>
<dbReference type="InterPro" id="IPR006685">
    <property type="entry name" value="MscS_channel_2nd"/>
</dbReference>
<dbReference type="FunFam" id="2.30.30.60:FF:000001">
    <property type="entry name" value="MscS Mechanosensitive ion channel"/>
    <property type="match status" value="1"/>
</dbReference>
<evidence type="ECO:0000313" key="12">
    <source>
        <dbReference type="Proteomes" id="UP000006443"/>
    </source>
</evidence>
<dbReference type="InterPro" id="IPR049142">
    <property type="entry name" value="MS_channel_1st"/>
</dbReference>
<dbReference type="STRING" id="555088.DealDRAFT_2199"/>
<feature type="transmembrane region" description="Helical" evidence="7">
    <location>
        <begin position="100"/>
        <end position="122"/>
    </location>
</feature>
<gene>
    <name evidence="11" type="ORF">DealDRAFT_2199</name>
</gene>
<feature type="domain" description="Mechanosensitive ion channel transmembrane helices 2/3" evidence="10">
    <location>
        <begin position="79"/>
        <end position="119"/>
    </location>
</feature>
<evidence type="ECO:0000256" key="2">
    <source>
        <dbReference type="ARBA" id="ARBA00008017"/>
    </source>
</evidence>
<protein>
    <submittedName>
        <fullName evidence="11">MscS Mechanosensitive ion channel</fullName>
    </submittedName>
</protein>
<evidence type="ECO:0000256" key="7">
    <source>
        <dbReference type="SAM" id="Phobius"/>
    </source>
</evidence>
<keyword evidence="3" id="KW-1003">Cell membrane</keyword>
<feature type="domain" description="Mechanosensitive ion channel MscS" evidence="8">
    <location>
        <begin position="120"/>
        <end position="184"/>
    </location>
</feature>
<dbReference type="GO" id="GO:0005886">
    <property type="term" value="C:plasma membrane"/>
    <property type="evidence" value="ECO:0007669"/>
    <property type="project" value="UniProtKB-SubCell"/>
</dbReference>
<evidence type="ECO:0000256" key="3">
    <source>
        <dbReference type="ARBA" id="ARBA00022475"/>
    </source>
</evidence>
<dbReference type="RefSeq" id="WP_008517379.1">
    <property type="nucleotide sequence ID" value="NZ_ACJM01000011.1"/>
</dbReference>
<evidence type="ECO:0000256" key="5">
    <source>
        <dbReference type="ARBA" id="ARBA00022989"/>
    </source>
</evidence>
<dbReference type="PANTHER" id="PTHR30460">
    <property type="entry name" value="MODERATE CONDUCTANCE MECHANOSENSITIVE CHANNEL YBIO"/>
    <property type="match status" value="1"/>
</dbReference>
<dbReference type="Proteomes" id="UP000006443">
    <property type="component" value="Unassembled WGS sequence"/>
</dbReference>
<keyword evidence="5 7" id="KW-1133">Transmembrane helix</keyword>
<dbReference type="InterPro" id="IPR011066">
    <property type="entry name" value="MscS_channel_C_sf"/>
</dbReference>
<keyword evidence="12" id="KW-1185">Reference proteome</keyword>
<dbReference type="eggNOG" id="COG0668">
    <property type="taxonomic scope" value="Bacteria"/>
</dbReference>
<dbReference type="InterPro" id="IPR049278">
    <property type="entry name" value="MS_channel_C"/>
</dbReference>
<dbReference type="Gene3D" id="3.30.70.100">
    <property type="match status" value="1"/>
</dbReference>
<reference evidence="11 12" key="1">
    <citation type="submission" date="2009-02" db="EMBL/GenBank/DDBJ databases">
        <title>Sequencing of the draft genome and assembly of Dethiobacter alkaliphilus AHT 1.</title>
        <authorList>
            <consortium name="US DOE Joint Genome Institute (JGI-PGF)"/>
            <person name="Lucas S."/>
            <person name="Copeland A."/>
            <person name="Lapidus A."/>
            <person name="Glavina del Rio T."/>
            <person name="Dalin E."/>
            <person name="Tice H."/>
            <person name="Bruce D."/>
            <person name="Goodwin L."/>
            <person name="Pitluck S."/>
            <person name="Larimer F."/>
            <person name="Land M.L."/>
            <person name="Hauser L."/>
            <person name="Muyzer G."/>
        </authorList>
    </citation>
    <scope>NUCLEOTIDE SEQUENCE [LARGE SCALE GENOMIC DNA]</scope>
    <source>
        <strain evidence="11 12">AHT 1</strain>
    </source>
</reference>
<dbReference type="SUPFAM" id="SSF82861">
    <property type="entry name" value="Mechanosensitive channel protein MscS (YggB), transmembrane region"/>
    <property type="match status" value="1"/>
</dbReference>
<keyword evidence="4 7" id="KW-0812">Transmembrane</keyword>
<dbReference type="Gene3D" id="2.30.30.60">
    <property type="match status" value="1"/>
</dbReference>
<evidence type="ECO:0000256" key="4">
    <source>
        <dbReference type="ARBA" id="ARBA00022692"/>
    </source>
</evidence>
<comment type="subcellular location">
    <subcellularLocation>
        <location evidence="1">Cell membrane</location>
        <topology evidence="1">Multi-pass membrane protein</topology>
    </subcellularLocation>
</comment>
<dbReference type="EMBL" id="ACJM01000011">
    <property type="protein sequence ID" value="EEG76938.1"/>
    <property type="molecule type" value="Genomic_DNA"/>
</dbReference>
<dbReference type="AlphaFoldDB" id="C0GI90"/>
<dbReference type="Pfam" id="PF21082">
    <property type="entry name" value="MS_channel_3rd"/>
    <property type="match status" value="1"/>
</dbReference>
<dbReference type="Gene3D" id="1.10.287.1260">
    <property type="match status" value="1"/>
</dbReference>
<comment type="caution">
    <text evidence="11">The sequence shown here is derived from an EMBL/GenBank/DDBJ whole genome shotgun (WGS) entry which is preliminary data.</text>
</comment>
<dbReference type="Pfam" id="PF00924">
    <property type="entry name" value="MS_channel_2nd"/>
    <property type="match status" value="1"/>
</dbReference>
<comment type="similarity">
    <text evidence="2">Belongs to the MscS (TC 1.A.23) family.</text>
</comment>
<dbReference type="Pfam" id="PF21088">
    <property type="entry name" value="MS_channel_1st"/>
    <property type="match status" value="1"/>
</dbReference>
<organism evidence="11 12">
    <name type="scientific">Dethiobacter alkaliphilus AHT 1</name>
    <dbReference type="NCBI Taxonomy" id="555088"/>
    <lineage>
        <taxon>Bacteria</taxon>
        <taxon>Bacillati</taxon>
        <taxon>Bacillota</taxon>
        <taxon>Dethiobacteria</taxon>
        <taxon>Dethiobacterales</taxon>
        <taxon>Dethiobacteraceae</taxon>
        <taxon>Dethiobacter</taxon>
    </lineage>
</organism>
<dbReference type="InterPro" id="IPR010920">
    <property type="entry name" value="LSM_dom_sf"/>
</dbReference>
<dbReference type="InterPro" id="IPR045276">
    <property type="entry name" value="YbiO_bact"/>
</dbReference>
<feature type="domain" description="Mechanosensitive ion channel MscS C-terminal" evidence="9">
    <location>
        <begin position="192"/>
        <end position="275"/>
    </location>
</feature>
<evidence type="ECO:0000256" key="1">
    <source>
        <dbReference type="ARBA" id="ARBA00004651"/>
    </source>
</evidence>
<accession>C0GI90</accession>